<dbReference type="Pfam" id="PF09375">
    <property type="entry name" value="Peptidase_M75"/>
    <property type="match status" value="1"/>
</dbReference>
<dbReference type="InterPro" id="IPR018976">
    <property type="entry name" value="Imelysin-like"/>
</dbReference>
<feature type="chain" id="PRO_5047226268" evidence="3">
    <location>
        <begin position="20"/>
        <end position="329"/>
    </location>
</feature>
<proteinExistence type="predicted"/>
<protein>
    <submittedName>
        <fullName evidence="5">Imelysin family protein</fullName>
    </submittedName>
</protein>
<comment type="caution">
    <text evidence="5">The sequence shown here is derived from an EMBL/GenBank/DDBJ whole genome shotgun (WGS) entry which is preliminary data.</text>
</comment>
<dbReference type="Proteomes" id="UP001596473">
    <property type="component" value="Unassembled WGS sequence"/>
</dbReference>
<feature type="domain" description="Imelysin-like" evidence="4">
    <location>
        <begin position="38"/>
        <end position="309"/>
    </location>
</feature>
<dbReference type="RefSeq" id="WP_380188260.1">
    <property type="nucleotide sequence ID" value="NZ_JBHTBQ010000025.1"/>
</dbReference>
<comment type="subcellular location">
    <subcellularLocation>
        <location evidence="1">Cell envelope</location>
    </subcellularLocation>
</comment>
<reference evidence="6" key="1">
    <citation type="journal article" date="2019" name="Int. J. Syst. Evol. Microbiol.">
        <title>The Global Catalogue of Microorganisms (GCM) 10K type strain sequencing project: providing services to taxonomists for standard genome sequencing and annotation.</title>
        <authorList>
            <consortium name="The Broad Institute Genomics Platform"/>
            <consortium name="The Broad Institute Genome Sequencing Center for Infectious Disease"/>
            <person name="Wu L."/>
            <person name="Ma J."/>
        </authorList>
    </citation>
    <scope>NUCLEOTIDE SEQUENCE [LARGE SCALE GENOMIC DNA]</scope>
    <source>
        <strain evidence="6">CCUG 62945</strain>
    </source>
</reference>
<evidence type="ECO:0000313" key="5">
    <source>
        <dbReference type="EMBL" id="MFC7420666.1"/>
    </source>
</evidence>
<organism evidence="5 6">
    <name type="scientific">Iodobacter arcticus</name>
    <dbReference type="NCBI Taxonomy" id="590593"/>
    <lineage>
        <taxon>Bacteria</taxon>
        <taxon>Pseudomonadati</taxon>
        <taxon>Pseudomonadota</taxon>
        <taxon>Betaproteobacteria</taxon>
        <taxon>Neisseriales</taxon>
        <taxon>Chitinibacteraceae</taxon>
        <taxon>Iodobacter</taxon>
    </lineage>
</organism>
<gene>
    <name evidence="5" type="ORF">ACFQNF_12380</name>
</gene>
<evidence type="ECO:0000256" key="2">
    <source>
        <dbReference type="ARBA" id="ARBA00022729"/>
    </source>
</evidence>
<feature type="signal peptide" evidence="3">
    <location>
        <begin position="1"/>
        <end position="19"/>
    </location>
</feature>
<dbReference type="Gene3D" id="1.20.1420.20">
    <property type="entry name" value="M75 peptidase, HXXE motif"/>
    <property type="match status" value="1"/>
</dbReference>
<evidence type="ECO:0000313" key="6">
    <source>
        <dbReference type="Proteomes" id="UP001596473"/>
    </source>
</evidence>
<name>A0ABW2QYQ6_9NEIS</name>
<evidence type="ECO:0000259" key="4">
    <source>
        <dbReference type="Pfam" id="PF09375"/>
    </source>
</evidence>
<dbReference type="InterPro" id="IPR038352">
    <property type="entry name" value="Imelysin_sf"/>
</dbReference>
<keyword evidence="6" id="KW-1185">Reference proteome</keyword>
<accession>A0ABW2QYQ6</accession>
<sequence>MNIKWIISATLLASAISHAEPLQPSAEFSTRWIADAYLPRHRLLVSASEQFAGSSKAFCATPNKKTLSLTRAAWKKTAIAWHAMDAAPAGPILLERTGRKIDFWPTRPDDIEAMIPKGLDERNVAARGLPAAEYLLWGNNDPKAQLAKLQNPERCQYLLAISERIVSDIALLNPGWQNYHTQLGAENPFFRENLLPETFNLMLGALDSQAKRLPKEAKAEAFAEWRSGIGKDSSVAVLNAIEQTLFSPQSGITPLLTQAGKPEIAMQVKKAFANAKAAQAAIPAAFNSPAAASARGKYLASIQALKHSIEAGAAEALDLTLGLSESDGD</sequence>
<keyword evidence="2 3" id="KW-0732">Signal</keyword>
<evidence type="ECO:0000256" key="1">
    <source>
        <dbReference type="ARBA" id="ARBA00004196"/>
    </source>
</evidence>
<evidence type="ECO:0000256" key="3">
    <source>
        <dbReference type="SAM" id="SignalP"/>
    </source>
</evidence>
<dbReference type="EMBL" id="JBHTBQ010000025">
    <property type="protein sequence ID" value="MFC7420666.1"/>
    <property type="molecule type" value="Genomic_DNA"/>
</dbReference>